<feature type="coiled-coil region" evidence="1">
    <location>
        <begin position="75"/>
        <end position="116"/>
    </location>
</feature>
<sequence length="377" mass="44358">MNEDQENARISEFKRNVLALAPNAERFLNSVQYMFYRHYYGLKGQIPLDYISVRREFLGRAYNNIFQLCEANNGKTFSTNEMRRAKERFDNQRREIEEYQRNRKELEESTSAIINQNENVSSDLLDKINKIREIAPATFEITGGLTQDQTFAAERTFHDQTRNLRYYVNAFISLQNELRIMSRNVTVLTDEYSIALQEYNTEKDLFISQTKEIKAVQCRPIFDHYARTLTMGVYRQLIIMLEIEKSVQRELDDVPKYYIDKYMSKAGFSNDQFDTPRFDNNSNPSFNDYLEHITVLKEKIAIVNNRIAEIGQLREEMRNAVYLVKDYEHKDKILKAGGLGFAPPQQAAGEMKQRILKQKVVLMNETQRYHGDNDLFS</sequence>
<evidence type="ECO:0000313" key="3">
    <source>
        <dbReference type="Proteomes" id="UP000281549"/>
    </source>
</evidence>
<evidence type="ECO:0000313" key="2">
    <source>
        <dbReference type="EMBL" id="RKP16089.1"/>
    </source>
</evidence>
<gene>
    <name evidence="2" type="ORF">ROZALSC1DRAFT_25677</name>
</gene>
<name>A0A4V1IYX6_ROZAC</name>
<proteinExistence type="predicted"/>
<evidence type="ECO:0000256" key="1">
    <source>
        <dbReference type="SAM" id="Coils"/>
    </source>
</evidence>
<keyword evidence="1" id="KW-0175">Coiled coil</keyword>
<accession>A0A4V1IYX6</accession>
<organism evidence="2 3">
    <name type="scientific">Rozella allomycis (strain CSF55)</name>
    <dbReference type="NCBI Taxonomy" id="988480"/>
    <lineage>
        <taxon>Eukaryota</taxon>
        <taxon>Fungi</taxon>
        <taxon>Fungi incertae sedis</taxon>
        <taxon>Cryptomycota</taxon>
        <taxon>Cryptomycota incertae sedis</taxon>
        <taxon>Rozella</taxon>
    </lineage>
</organism>
<dbReference type="Proteomes" id="UP000281549">
    <property type="component" value="Unassembled WGS sequence"/>
</dbReference>
<protein>
    <submittedName>
        <fullName evidence="2">Uncharacterized protein</fullName>
    </submittedName>
</protein>
<dbReference type="EMBL" id="ML007019">
    <property type="protein sequence ID" value="RKP16089.1"/>
    <property type="molecule type" value="Genomic_DNA"/>
</dbReference>
<dbReference type="AlphaFoldDB" id="A0A4V1IYX6"/>
<reference evidence="3" key="1">
    <citation type="journal article" date="2018" name="Nat. Microbiol.">
        <title>Leveraging single-cell genomics to expand the fungal tree of life.</title>
        <authorList>
            <person name="Ahrendt S.R."/>
            <person name="Quandt C.A."/>
            <person name="Ciobanu D."/>
            <person name="Clum A."/>
            <person name="Salamov A."/>
            <person name="Andreopoulos B."/>
            <person name="Cheng J.F."/>
            <person name="Woyke T."/>
            <person name="Pelin A."/>
            <person name="Henrissat B."/>
            <person name="Reynolds N.K."/>
            <person name="Benny G.L."/>
            <person name="Smith M.E."/>
            <person name="James T.Y."/>
            <person name="Grigoriev I.V."/>
        </authorList>
    </citation>
    <scope>NUCLEOTIDE SEQUENCE [LARGE SCALE GENOMIC DNA]</scope>
    <source>
        <strain evidence="3">CSF55</strain>
    </source>
</reference>